<gene>
    <name evidence="2" type="ORF">UY3_11019</name>
</gene>
<protein>
    <submittedName>
        <fullName evidence="2">Uncharacterized protein</fullName>
    </submittedName>
</protein>
<dbReference type="Proteomes" id="UP000031443">
    <property type="component" value="Unassembled WGS sequence"/>
</dbReference>
<reference evidence="3" key="1">
    <citation type="journal article" date="2013" name="Nat. Genet.">
        <title>The draft genomes of soft-shell turtle and green sea turtle yield insights into the development and evolution of the turtle-specific body plan.</title>
        <authorList>
            <person name="Wang Z."/>
            <person name="Pascual-Anaya J."/>
            <person name="Zadissa A."/>
            <person name="Li W."/>
            <person name="Niimura Y."/>
            <person name="Huang Z."/>
            <person name="Li C."/>
            <person name="White S."/>
            <person name="Xiong Z."/>
            <person name="Fang D."/>
            <person name="Wang B."/>
            <person name="Ming Y."/>
            <person name="Chen Y."/>
            <person name="Zheng Y."/>
            <person name="Kuraku S."/>
            <person name="Pignatelli M."/>
            <person name="Herrero J."/>
            <person name="Beal K."/>
            <person name="Nozawa M."/>
            <person name="Li Q."/>
            <person name="Wang J."/>
            <person name="Zhang H."/>
            <person name="Yu L."/>
            <person name="Shigenobu S."/>
            <person name="Wang J."/>
            <person name="Liu J."/>
            <person name="Flicek P."/>
            <person name="Searle S."/>
            <person name="Wang J."/>
            <person name="Kuratani S."/>
            <person name="Yin Y."/>
            <person name="Aken B."/>
            <person name="Zhang G."/>
            <person name="Irie N."/>
        </authorList>
    </citation>
    <scope>NUCLEOTIDE SEQUENCE [LARGE SCALE GENOMIC DNA]</scope>
</reference>
<proteinExistence type="predicted"/>
<keyword evidence="3" id="KW-1185">Reference proteome</keyword>
<dbReference type="AlphaFoldDB" id="M7B1W7"/>
<name>M7B1W7_CHEMY</name>
<evidence type="ECO:0000313" key="2">
    <source>
        <dbReference type="EMBL" id="EMP31836.1"/>
    </source>
</evidence>
<organism evidence="2 3">
    <name type="scientific">Chelonia mydas</name>
    <name type="common">Green sea-turtle</name>
    <name type="synonym">Chelonia agassizi</name>
    <dbReference type="NCBI Taxonomy" id="8469"/>
    <lineage>
        <taxon>Eukaryota</taxon>
        <taxon>Metazoa</taxon>
        <taxon>Chordata</taxon>
        <taxon>Craniata</taxon>
        <taxon>Vertebrata</taxon>
        <taxon>Euteleostomi</taxon>
        <taxon>Archelosauria</taxon>
        <taxon>Testudinata</taxon>
        <taxon>Testudines</taxon>
        <taxon>Cryptodira</taxon>
        <taxon>Durocryptodira</taxon>
        <taxon>Americhelydia</taxon>
        <taxon>Chelonioidea</taxon>
        <taxon>Cheloniidae</taxon>
        <taxon>Chelonia</taxon>
    </lineage>
</organism>
<evidence type="ECO:0000313" key="3">
    <source>
        <dbReference type="Proteomes" id="UP000031443"/>
    </source>
</evidence>
<dbReference type="EMBL" id="KB543242">
    <property type="protein sequence ID" value="EMP31836.1"/>
    <property type="molecule type" value="Genomic_DNA"/>
</dbReference>
<sequence length="170" mass="17489">MSRSPGFKNCVACAKCMPKCDPHSSCLWCLGQTHQKDLWSGRNPGSTLSNIFHGFCHHHATFCCASALGGYGPNASASSTVLNSDLGTFFHDVNTPIYHTCNVVDINLDAGTCGPSVNVSTRPPASGGSCESADTAPSCRTDAVATVRSDIHSPGAVSGTTSSDAAPGVI</sequence>
<accession>M7B1W7</accession>
<evidence type="ECO:0000256" key="1">
    <source>
        <dbReference type="SAM" id="MobiDB-lite"/>
    </source>
</evidence>
<feature type="region of interest" description="Disordered" evidence="1">
    <location>
        <begin position="151"/>
        <end position="170"/>
    </location>
</feature>